<keyword evidence="6" id="KW-1185">Reference proteome</keyword>
<proteinExistence type="predicted"/>
<dbReference type="PROSITE" id="PS50932">
    <property type="entry name" value="HTH_LACI_2"/>
    <property type="match status" value="1"/>
</dbReference>
<dbReference type="GO" id="GO:0000976">
    <property type="term" value="F:transcription cis-regulatory region binding"/>
    <property type="evidence" value="ECO:0007669"/>
    <property type="project" value="TreeGrafter"/>
</dbReference>
<evidence type="ECO:0000313" key="6">
    <source>
        <dbReference type="Proteomes" id="UP000275356"/>
    </source>
</evidence>
<evidence type="ECO:0000256" key="3">
    <source>
        <dbReference type="ARBA" id="ARBA00023163"/>
    </source>
</evidence>
<dbReference type="SUPFAM" id="SSF53822">
    <property type="entry name" value="Periplasmic binding protein-like I"/>
    <property type="match status" value="1"/>
</dbReference>
<evidence type="ECO:0000259" key="4">
    <source>
        <dbReference type="PROSITE" id="PS50932"/>
    </source>
</evidence>
<dbReference type="Proteomes" id="UP000275356">
    <property type="component" value="Unassembled WGS sequence"/>
</dbReference>
<feature type="domain" description="HTH lacI-type" evidence="4">
    <location>
        <begin position="2"/>
        <end position="56"/>
    </location>
</feature>
<dbReference type="SMART" id="SM00354">
    <property type="entry name" value="HTH_LACI"/>
    <property type="match status" value="1"/>
</dbReference>
<dbReference type="Pfam" id="PF00356">
    <property type="entry name" value="LacI"/>
    <property type="match status" value="1"/>
</dbReference>
<evidence type="ECO:0000313" key="5">
    <source>
        <dbReference type="EMBL" id="ROR96415.1"/>
    </source>
</evidence>
<dbReference type="OrthoDB" id="3563699at2"/>
<dbReference type="Pfam" id="PF13377">
    <property type="entry name" value="Peripla_BP_3"/>
    <property type="match status" value="1"/>
</dbReference>
<gene>
    <name evidence="5" type="ORF">EDD28_0999</name>
</gene>
<name>A0A3N2D9E3_9MICO</name>
<sequence>MVTMSDVARLAGVSVMTVSNVLNDRPYVKTSTRDRVLAAVAELGYEINLSARHLRSGQTGTVGLIVPRFSHPYFAELADALASELTARGRHLAVEQSEASREHELAALSRARLQRYDAVVLSVAGLEREELATLAESPPVVLLGEREMPARFDHLQLANIEGARLATTRLLDSGARRVAVVGGDLQRDDATARLRTDGWIAAHEERGLPVDERLVLSDGRYSAEEAHDAVIAAHAAGLDPDGYFAITDDIATGVLAALHRLGRAVPEEIGVVGYDNLVASAWTVPALTTIDAGRAEVARTIADLIERRIADPSASPRHLVGQVRLIERDSVAPLP</sequence>
<dbReference type="RefSeq" id="WP_123738598.1">
    <property type="nucleotide sequence ID" value="NZ_CALFQU010000004.1"/>
</dbReference>
<reference evidence="5 6" key="1">
    <citation type="submission" date="2018-11" db="EMBL/GenBank/DDBJ databases">
        <title>Sequencing the genomes of 1000 actinobacteria strains.</title>
        <authorList>
            <person name="Klenk H.-P."/>
        </authorList>
    </citation>
    <scope>NUCLEOTIDE SEQUENCE [LARGE SCALE GENOMIC DNA]</scope>
    <source>
        <strain evidence="5 6">DSM 13521</strain>
    </source>
</reference>
<dbReference type="PANTHER" id="PTHR30146">
    <property type="entry name" value="LACI-RELATED TRANSCRIPTIONAL REPRESSOR"/>
    <property type="match status" value="1"/>
</dbReference>
<keyword evidence="2" id="KW-0238">DNA-binding</keyword>
<dbReference type="Gene3D" id="1.10.260.40">
    <property type="entry name" value="lambda repressor-like DNA-binding domains"/>
    <property type="match status" value="1"/>
</dbReference>
<comment type="caution">
    <text evidence="5">The sequence shown here is derived from an EMBL/GenBank/DDBJ whole genome shotgun (WGS) entry which is preliminary data.</text>
</comment>
<dbReference type="InterPro" id="IPR046335">
    <property type="entry name" value="LacI/GalR-like_sensor"/>
</dbReference>
<keyword evidence="1" id="KW-0805">Transcription regulation</keyword>
<dbReference type="PRINTS" id="PR00036">
    <property type="entry name" value="HTHLACI"/>
</dbReference>
<dbReference type="PANTHER" id="PTHR30146:SF109">
    <property type="entry name" value="HTH-TYPE TRANSCRIPTIONAL REGULATOR GALS"/>
    <property type="match status" value="1"/>
</dbReference>
<evidence type="ECO:0000256" key="1">
    <source>
        <dbReference type="ARBA" id="ARBA00023015"/>
    </source>
</evidence>
<dbReference type="AlphaFoldDB" id="A0A3N2D9E3"/>
<dbReference type="InterPro" id="IPR000843">
    <property type="entry name" value="HTH_LacI"/>
</dbReference>
<dbReference type="InterPro" id="IPR028082">
    <property type="entry name" value="Peripla_BP_I"/>
</dbReference>
<dbReference type="InterPro" id="IPR010982">
    <property type="entry name" value="Lambda_DNA-bd_dom_sf"/>
</dbReference>
<dbReference type="Gene3D" id="3.40.50.2300">
    <property type="match status" value="2"/>
</dbReference>
<dbReference type="SUPFAM" id="SSF47413">
    <property type="entry name" value="lambda repressor-like DNA-binding domains"/>
    <property type="match status" value="1"/>
</dbReference>
<dbReference type="CDD" id="cd06267">
    <property type="entry name" value="PBP1_LacI_sugar_binding-like"/>
    <property type="match status" value="1"/>
</dbReference>
<organism evidence="5 6">
    <name type="scientific">Salana multivorans</name>
    <dbReference type="NCBI Taxonomy" id="120377"/>
    <lineage>
        <taxon>Bacteria</taxon>
        <taxon>Bacillati</taxon>
        <taxon>Actinomycetota</taxon>
        <taxon>Actinomycetes</taxon>
        <taxon>Micrococcales</taxon>
        <taxon>Beutenbergiaceae</taxon>
        <taxon>Salana</taxon>
    </lineage>
</organism>
<dbReference type="GO" id="GO:0003700">
    <property type="term" value="F:DNA-binding transcription factor activity"/>
    <property type="evidence" value="ECO:0007669"/>
    <property type="project" value="TreeGrafter"/>
</dbReference>
<accession>A0A3N2D9E3</accession>
<protein>
    <submittedName>
        <fullName evidence="5">LacI family transcriptional regulator</fullName>
    </submittedName>
</protein>
<dbReference type="PROSITE" id="PS00356">
    <property type="entry name" value="HTH_LACI_1"/>
    <property type="match status" value="1"/>
</dbReference>
<keyword evidence="3" id="KW-0804">Transcription</keyword>
<dbReference type="CDD" id="cd01392">
    <property type="entry name" value="HTH_LacI"/>
    <property type="match status" value="1"/>
</dbReference>
<dbReference type="EMBL" id="RKHQ01000001">
    <property type="protein sequence ID" value="ROR96415.1"/>
    <property type="molecule type" value="Genomic_DNA"/>
</dbReference>
<evidence type="ECO:0000256" key="2">
    <source>
        <dbReference type="ARBA" id="ARBA00023125"/>
    </source>
</evidence>